<comment type="caution">
    <text evidence="1">The sequence shown here is derived from an EMBL/GenBank/DDBJ whole genome shotgun (WGS) entry which is preliminary data.</text>
</comment>
<dbReference type="Proteomes" id="UP000664795">
    <property type="component" value="Unassembled WGS sequence"/>
</dbReference>
<evidence type="ECO:0000313" key="2">
    <source>
        <dbReference type="Proteomes" id="UP000664795"/>
    </source>
</evidence>
<accession>A0A939G3V6</accession>
<protein>
    <submittedName>
        <fullName evidence="1">Uncharacterized protein</fullName>
    </submittedName>
</protein>
<organism evidence="1 2">
    <name type="scientific">Fibrella aquatilis</name>
    <dbReference type="NCBI Taxonomy" id="2817059"/>
    <lineage>
        <taxon>Bacteria</taxon>
        <taxon>Pseudomonadati</taxon>
        <taxon>Bacteroidota</taxon>
        <taxon>Cytophagia</taxon>
        <taxon>Cytophagales</taxon>
        <taxon>Spirosomataceae</taxon>
        <taxon>Fibrella</taxon>
    </lineage>
</organism>
<dbReference type="InterPro" id="IPR043733">
    <property type="entry name" value="DUF5677"/>
</dbReference>
<name>A0A939G3V6_9BACT</name>
<gene>
    <name evidence="1" type="ORF">J2I48_12755</name>
</gene>
<proteinExistence type="predicted"/>
<sequence>MFNPLEWQIRIITDQVEKAGYLLTESQLQHLRVQLSEQENSDNFDIDIPGIDDDIIINFSQEEELEIIVQQIENSIPSLLNESVDIASEELTSSLKKDAPRMLKQHKRIELNFQKKIASIWGKSLDLLETLLVIAVEAGDNINDCLRDEASKNQDYVFDVVARLHARSCQIGYEILTLLRAGYADGAHARWRSLHELIVVAYYISDQGQETAKRYLLHEVVDRNKATKMYQEHFLALGVLPVDEKELEDLKQSEKDVITEVAFDDNDAKFYKKEYGWASSEEHRDPKFVDIAKKSGFLHMSPYYKWASHNIHAGPMRFHTSLGLLGIEDDVLSTGPSTQGLTIPGHSTAVAIMQITTLFLNFENTVDNVALCKVLDTFSEDIGKLFIEAEKLTLN</sequence>
<dbReference type="Pfam" id="PF18928">
    <property type="entry name" value="DUF5677"/>
    <property type="match status" value="1"/>
</dbReference>
<dbReference type="AlphaFoldDB" id="A0A939G3V6"/>
<reference evidence="1 2" key="1">
    <citation type="submission" date="2021-03" db="EMBL/GenBank/DDBJ databases">
        <title>Fibrella sp. HMF5036 genome sequencing and assembly.</title>
        <authorList>
            <person name="Kang H."/>
            <person name="Kim H."/>
            <person name="Bae S."/>
            <person name="Joh K."/>
        </authorList>
    </citation>
    <scope>NUCLEOTIDE SEQUENCE [LARGE SCALE GENOMIC DNA]</scope>
    <source>
        <strain evidence="1 2">HMF5036</strain>
    </source>
</reference>
<evidence type="ECO:0000313" key="1">
    <source>
        <dbReference type="EMBL" id="MBO0931872.1"/>
    </source>
</evidence>
<keyword evidence="2" id="KW-1185">Reference proteome</keyword>
<dbReference type="RefSeq" id="WP_207335843.1">
    <property type="nucleotide sequence ID" value="NZ_JAFMYU010000009.1"/>
</dbReference>
<dbReference type="EMBL" id="JAFMYU010000009">
    <property type="protein sequence ID" value="MBO0931872.1"/>
    <property type="molecule type" value="Genomic_DNA"/>
</dbReference>